<feature type="signal peptide" evidence="1">
    <location>
        <begin position="1"/>
        <end position="27"/>
    </location>
</feature>
<feature type="chain" id="PRO_5015189239" evidence="1">
    <location>
        <begin position="28"/>
        <end position="102"/>
    </location>
</feature>
<dbReference type="Gramene" id="PRQ30399">
    <property type="protein sequence ID" value="PRQ30399"/>
    <property type="gene ID" value="RchiOBHm_Chr5g0024231"/>
</dbReference>
<keyword evidence="3" id="KW-1185">Reference proteome</keyword>
<dbReference type="EMBL" id="PDCK01000043">
    <property type="protein sequence ID" value="PRQ30399.1"/>
    <property type="molecule type" value="Genomic_DNA"/>
</dbReference>
<protein>
    <submittedName>
        <fullName evidence="2">Uncharacterized protein</fullName>
    </submittedName>
</protein>
<evidence type="ECO:0000313" key="3">
    <source>
        <dbReference type="Proteomes" id="UP000238479"/>
    </source>
</evidence>
<keyword evidence="1" id="KW-0732">Signal</keyword>
<reference evidence="2 3" key="1">
    <citation type="journal article" date="2018" name="Nat. Genet.">
        <title>The Rosa genome provides new insights in the design of modern roses.</title>
        <authorList>
            <person name="Bendahmane M."/>
        </authorList>
    </citation>
    <scope>NUCLEOTIDE SEQUENCE [LARGE SCALE GENOMIC DNA]</scope>
    <source>
        <strain evidence="3">cv. Old Blush</strain>
    </source>
</reference>
<dbReference type="AlphaFoldDB" id="A0A2P6Q899"/>
<evidence type="ECO:0000256" key="1">
    <source>
        <dbReference type="SAM" id="SignalP"/>
    </source>
</evidence>
<name>A0A2P6Q899_ROSCH</name>
<proteinExistence type="predicted"/>
<organism evidence="2 3">
    <name type="scientific">Rosa chinensis</name>
    <name type="common">China rose</name>
    <dbReference type="NCBI Taxonomy" id="74649"/>
    <lineage>
        <taxon>Eukaryota</taxon>
        <taxon>Viridiplantae</taxon>
        <taxon>Streptophyta</taxon>
        <taxon>Embryophyta</taxon>
        <taxon>Tracheophyta</taxon>
        <taxon>Spermatophyta</taxon>
        <taxon>Magnoliopsida</taxon>
        <taxon>eudicotyledons</taxon>
        <taxon>Gunneridae</taxon>
        <taxon>Pentapetalae</taxon>
        <taxon>rosids</taxon>
        <taxon>fabids</taxon>
        <taxon>Rosales</taxon>
        <taxon>Rosaceae</taxon>
        <taxon>Rosoideae</taxon>
        <taxon>Rosoideae incertae sedis</taxon>
        <taxon>Rosa</taxon>
    </lineage>
</organism>
<sequence length="102" mass="11030">MVHSKPCALLYSSLFLLLLVSSEIAFARLSASSKSKDLDLLMNFGSDKVTRPFAGKFKLFGSSKVYEPEARVLTGSSDFHPLVRVSVGGGYGHTPGINHGRQ</sequence>
<comment type="caution">
    <text evidence="2">The sequence shown here is derived from an EMBL/GenBank/DDBJ whole genome shotgun (WGS) entry which is preliminary data.</text>
</comment>
<evidence type="ECO:0000313" key="2">
    <source>
        <dbReference type="EMBL" id="PRQ30399.1"/>
    </source>
</evidence>
<gene>
    <name evidence="2" type="ORF">RchiOBHm_Chr5g0024231</name>
</gene>
<dbReference type="Proteomes" id="UP000238479">
    <property type="component" value="Chromosome 5"/>
</dbReference>
<accession>A0A2P6Q899</accession>